<proteinExistence type="predicted"/>
<name>A0A0C9W8K7_9AGAM</name>
<gene>
    <name evidence="1" type="ORF">HYDPIDRAFT_73991</name>
</gene>
<feature type="non-terminal residue" evidence="1">
    <location>
        <position position="1"/>
    </location>
</feature>
<protein>
    <submittedName>
        <fullName evidence="1">Uncharacterized protein</fullName>
    </submittedName>
</protein>
<dbReference type="PANTHER" id="PTHR33096">
    <property type="entry name" value="CXC2 DOMAIN-CONTAINING PROTEIN"/>
    <property type="match status" value="1"/>
</dbReference>
<keyword evidence="2" id="KW-1185">Reference proteome</keyword>
<dbReference type="Pfam" id="PF18758">
    <property type="entry name" value="KDZ"/>
    <property type="match status" value="1"/>
</dbReference>
<evidence type="ECO:0000313" key="1">
    <source>
        <dbReference type="EMBL" id="KIJ59027.1"/>
    </source>
</evidence>
<dbReference type="EMBL" id="KN839900">
    <property type="protein sequence ID" value="KIJ59027.1"/>
    <property type="molecule type" value="Genomic_DNA"/>
</dbReference>
<dbReference type="Proteomes" id="UP000053820">
    <property type="component" value="Unassembled WGS sequence"/>
</dbReference>
<organism evidence="1 2">
    <name type="scientific">Hydnomerulius pinastri MD-312</name>
    <dbReference type="NCBI Taxonomy" id="994086"/>
    <lineage>
        <taxon>Eukaryota</taxon>
        <taxon>Fungi</taxon>
        <taxon>Dikarya</taxon>
        <taxon>Basidiomycota</taxon>
        <taxon>Agaricomycotina</taxon>
        <taxon>Agaricomycetes</taxon>
        <taxon>Agaricomycetidae</taxon>
        <taxon>Boletales</taxon>
        <taxon>Boletales incertae sedis</taxon>
        <taxon>Leucogyrophana</taxon>
    </lineage>
</organism>
<dbReference type="PANTHER" id="PTHR33096:SF1">
    <property type="entry name" value="CXC1-LIKE CYSTEINE CLUSTER ASSOCIATED WITH KDZ TRANSPOSASES DOMAIN-CONTAINING PROTEIN"/>
    <property type="match status" value="1"/>
</dbReference>
<evidence type="ECO:0000313" key="2">
    <source>
        <dbReference type="Proteomes" id="UP000053820"/>
    </source>
</evidence>
<dbReference type="OrthoDB" id="2665372at2759"/>
<reference evidence="1 2" key="1">
    <citation type="submission" date="2014-04" db="EMBL/GenBank/DDBJ databases">
        <title>Evolutionary Origins and Diversification of the Mycorrhizal Mutualists.</title>
        <authorList>
            <consortium name="DOE Joint Genome Institute"/>
            <consortium name="Mycorrhizal Genomics Consortium"/>
            <person name="Kohler A."/>
            <person name="Kuo A."/>
            <person name="Nagy L.G."/>
            <person name="Floudas D."/>
            <person name="Copeland A."/>
            <person name="Barry K.W."/>
            <person name="Cichocki N."/>
            <person name="Veneault-Fourrey C."/>
            <person name="LaButti K."/>
            <person name="Lindquist E.A."/>
            <person name="Lipzen A."/>
            <person name="Lundell T."/>
            <person name="Morin E."/>
            <person name="Murat C."/>
            <person name="Riley R."/>
            <person name="Ohm R."/>
            <person name="Sun H."/>
            <person name="Tunlid A."/>
            <person name="Henrissat B."/>
            <person name="Grigoriev I.V."/>
            <person name="Hibbett D.S."/>
            <person name="Martin F."/>
        </authorList>
    </citation>
    <scope>NUCLEOTIDE SEQUENCE [LARGE SCALE GENOMIC DNA]</scope>
    <source>
        <strain evidence="1 2">MD-312</strain>
    </source>
</reference>
<dbReference type="AlphaFoldDB" id="A0A0C9W8K7"/>
<accession>A0A0C9W8K7</accession>
<feature type="non-terminal residue" evidence="1">
    <location>
        <position position="151"/>
    </location>
</feature>
<dbReference type="InterPro" id="IPR040521">
    <property type="entry name" value="KDZ"/>
</dbReference>
<sequence>YLAIQLAIAFDVYLDILNRIDQQLKKALNQHTPNWRLLNDCPACFYKLQDEPPLEFEWLVSMDSNNSLKVKYPLAIVDNLLSVYGPNGDCIYNIGCTFVTTLRASSLGLKAAELNLHMMVGSFHGHTHNWRCQLDWHPLYIMGADRTDGEG</sequence>
<dbReference type="HOGENOM" id="CLU_109650_0_0_1"/>